<name>A0A841FTI2_9ACTN</name>
<reference evidence="2 3" key="1">
    <citation type="submission" date="2020-08" db="EMBL/GenBank/DDBJ databases">
        <title>Genomic Encyclopedia of Type Strains, Phase IV (KMG-IV): sequencing the most valuable type-strain genomes for metagenomic binning, comparative biology and taxonomic classification.</title>
        <authorList>
            <person name="Goeker M."/>
        </authorList>
    </citation>
    <scope>NUCLEOTIDE SEQUENCE [LARGE SCALE GENOMIC DNA]</scope>
    <source>
        <strain evidence="2 3">YIM 65646</strain>
    </source>
</reference>
<dbReference type="Gene3D" id="3.40.50.300">
    <property type="entry name" value="P-loop containing nucleotide triphosphate hydrolases"/>
    <property type="match status" value="1"/>
</dbReference>
<evidence type="ECO:0000259" key="1">
    <source>
        <dbReference type="SMART" id="SM00382"/>
    </source>
</evidence>
<protein>
    <submittedName>
        <fullName evidence="2">Cobaltochelatase CobS</fullName>
        <ecNumber evidence="2">6.6.1.2</ecNumber>
    </submittedName>
</protein>
<dbReference type="InterPro" id="IPR011704">
    <property type="entry name" value="ATPase_dyneun-rel_AAA"/>
</dbReference>
<keyword evidence="2" id="KW-0436">Ligase</keyword>
<accession>A0A841FTI2</accession>
<dbReference type="InterPro" id="IPR050764">
    <property type="entry name" value="CbbQ/NirQ/NorQ/GpvN"/>
</dbReference>
<evidence type="ECO:0000313" key="3">
    <source>
        <dbReference type="Proteomes" id="UP000548476"/>
    </source>
</evidence>
<dbReference type="EMBL" id="JACHGT010000010">
    <property type="protein sequence ID" value="MBB6036852.1"/>
    <property type="molecule type" value="Genomic_DNA"/>
</dbReference>
<dbReference type="InterPro" id="IPR003593">
    <property type="entry name" value="AAA+_ATPase"/>
</dbReference>
<dbReference type="GO" id="GO:0016887">
    <property type="term" value="F:ATP hydrolysis activity"/>
    <property type="evidence" value="ECO:0007669"/>
    <property type="project" value="InterPro"/>
</dbReference>
<gene>
    <name evidence="2" type="ORF">HNR73_004725</name>
</gene>
<dbReference type="GO" id="GO:0051116">
    <property type="term" value="F:cobaltochelatase activity"/>
    <property type="evidence" value="ECO:0007669"/>
    <property type="project" value="UniProtKB-EC"/>
</dbReference>
<dbReference type="PANTHER" id="PTHR42759">
    <property type="entry name" value="MOXR FAMILY PROTEIN"/>
    <property type="match status" value="1"/>
</dbReference>
<dbReference type="RefSeq" id="WP_184789686.1">
    <property type="nucleotide sequence ID" value="NZ_BONT01000058.1"/>
</dbReference>
<dbReference type="CDD" id="cd00009">
    <property type="entry name" value="AAA"/>
    <property type="match status" value="1"/>
</dbReference>
<dbReference type="Proteomes" id="UP000548476">
    <property type="component" value="Unassembled WGS sequence"/>
</dbReference>
<comment type="caution">
    <text evidence="2">The sequence shown here is derived from an EMBL/GenBank/DDBJ whole genome shotgun (WGS) entry which is preliminary data.</text>
</comment>
<dbReference type="InterPro" id="IPR027417">
    <property type="entry name" value="P-loop_NTPase"/>
</dbReference>
<proteinExistence type="predicted"/>
<dbReference type="AlphaFoldDB" id="A0A841FTI2"/>
<dbReference type="PANTHER" id="PTHR42759:SF1">
    <property type="entry name" value="MAGNESIUM-CHELATASE SUBUNIT CHLD"/>
    <property type="match status" value="1"/>
</dbReference>
<sequence>MRASVRSEVEIIATRTANSVYRRKIGPSVGEAVRAAIERDLPKAVRDAVAEARRGTGGNGPNIDAAVRTVLNSVDNRLSRHEQDVRRLASDAAMAALLDVTPTISTMVRDEVGRALERAEPPVVNVTLPARGTVTLSGDAHEKLPDLLVALYARCHVLLVGPAGTGKSMLAKHAAEALGLSFQALSLGPTTPMSKVFGYFDAHGNYHGTPFRHAFEHGGVMLLDELDNGHPGLLGELNQALALGACAFADGMVDAHEDFRLVATANTYGTGGDHQYVGRQALDAATLDRFTVLDVPVDPVLEHRLAMASAPSRRDEVRELLSEVRRLRALTAEKRLPLTFSPRASIDGAKLLEAGASLQQALRWRVTRGLSEAHRAALGLNDPKPRGRR</sequence>
<organism evidence="2 3">
    <name type="scientific">Phytomonospora endophytica</name>
    <dbReference type="NCBI Taxonomy" id="714109"/>
    <lineage>
        <taxon>Bacteria</taxon>
        <taxon>Bacillati</taxon>
        <taxon>Actinomycetota</taxon>
        <taxon>Actinomycetes</taxon>
        <taxon>Micromonosporales</taxon>
        <taxon>Micromonosporaceae</taxon>
        <taxon>Phytomonospora</taxon>
    </lineage>
</organism>
<evidence type="ECO:0000313" key="2">
    <source>
        <dbReference type="EMBL" id="MBB6036852.1"/>
    </source>
</evidence>
<dbReference type="SUPFAM" id="SSF52540">
    <property type="entry name" value="P-loop containing nucleoside triphosphate hydrolases"/>
    <property type="match status" value="1"/>
</dbReference>
<dbReference type="Pfam" id="PF07728">
    <property type="entry name" value="AAA_5"/>
    <property type="match status" value="1"/>
</dbReference>
<dbReference type="SMART" id="SM00382">
    <property type="entry name" value="AAA"/>
    <property type="match status" value="1"/>
</dbReference>
<dbReference type="GO" id="GO:0005524">
    <property type="term" value="F:ATP binding"/>
    <property type="evidence" value="ECO:0007669"/>
    <property type="project" value="InterPro"/>
</dbReference>
<feature type="domain" description="AAA+ ATPase" evidence="1">
    <location>
        <begin position="153"/>
        <end position="297"/>
    </location>
</feature>
<keyword evidence="3" id="KW-1185">Reference proteome</keyword>
<dbReference type="EC" id="6.6.1.2" evidence="2"/>